<evidence type="ECO:0000256" key="1">
    <source>
        <dbReference type="SAM" id="MobiDB-lite"/>
    </source>
</evidence>
<dbReference type="EMBL" id="JBHTBR010000005">
    <property type="protein sequence ID" value="MFC7291883.1"/>
    <property type="molecule type" value="Genomic_DNA"/>
</dbReference>
<feature type="compositionally biased region" description="Basic and acidic residues" evidence="1">
    <location>
        <begin position="143"/>
        <end position="158"/>
    </location>
</feature>
<evidence type="ECO:0000313" key="2">
    <source>
        <dbReference type="EMBL" id="MFC7291883.1"/>
    </source>
</evidence>
<accession>A0ABW2ILX7</accession>
<gene>
    <name evidence="2" type="ORF">ACFQS8_09675</name>
</gene>
<sequence length="171" mass="18964">MNKDGTGSDNAVDLIGYKALSEAALKGVMREALKSAAKGEAMPGNHHFYITFRTAAPGVSMADAIKDRFPEEMTIVIQHQYWDFEVHDDRFEIVLKFGGVPQHLAIPFTAVTRFFDPSVNYGLVFELGTAALIDDGEQVEIYEDKSKPSEESESKNSEEGTVVSLDAFRRK</sequence>
<reference evidence="3" key="1">
    <citation type="journal article" date="2019" name="Int. J. Syst. Evol. Microbiol.">
        <title>The Global Catalogue of Microorganisms (GCM) 10K type strain sequencing project: providing services to taxonomists for standard genome sequencing and annotation.</title>
        <authorList>
            <consortium name="The Broad Institute Genomics Platform"/>
            <consortium name="The Broad Institute Genome Sequencing Center for Infectious Disease"/>
            <person name="Wu L."/>
            <person name="Ma J."/>
        </authorList>
    </citation>
    <scope>NUCLEOTIDE SEQUENCE [LARGE SCALE GENOMIC DNA]</scope>
    <source>
        <strain evidence="3">CCUG 51308</strain>
    </source>
</reference>
<dbReference type="SUPFAM" id="SSF101738">
    <property type="entry name" value="SspB-like"/>
    <property type="match status" value="1"/>
</dbReference>
<dbReference type="Proteomes" id="UP001596492">
    <property type="component" value="Unassembled WGS sequence"/>
</dbReference>
<dbReference type="InterPro" id="IPR036760">
    <property type="entry name" value="SspB-like_sf"/>
</dbReference>
<dbReference type="RefSeq" id="WP_382167121.1">
    <property type="nucleotide sequence ID" value="NZ_JBHTBR010000005.1"/>
</dbReference>
<keyword evidence="3" id="KW-1185">Reference proteome</keyword>
<comment type="caution">
    <text evidence="2">The sequence shown here is derived from an EMBL/GenBank/DDBJ whole genome shotgun (WGS) entry which is preliminary data.</text>
</comment>
<name>A0ABW2ILX7_9PROT</name>
<feature type="region of interest" description="Disordered" evidence="1">
    <location>
        <begin position="143"/>
        <end position="171"/>
    </location>
</feature>
<proteinExistence type="predicted"/>
<dbReference type="Pfam" id="PF04386">
    <property type="entry name" value="SspB"/>
    <property type="match status" value="1"/>
</dbReference>
<evidence type="ECO:0000313" key="3">
    <source>
        <dbReference type="Proteomes" id="UP001596492"/>
    </source>
</evidence>
<protein>
    <submittedName>
        <fullName evidence="2">SspB family protein</fullName>
    </submittedName>
</protein>
<dbReference type="Gene3D" id="2.30.30.220">
    <property type="entry name" value="SspB-like"/>
    <property type="match status" value="1"/>
</dbReference>
<dbReference type="InterPro" id="IPR007481">
    <property type="entry name" value="SspB"/>
</dbReference>
<organism evidence="2 3">
    <name type="scientific">Hirschia litorea</name>
    <dbReference type="NCBI Taxonomy" id="1199156"/>
    <lineage>
        <taxon>Bacteria</taxon>
        <taxon>Pseudomonadati</taxon>
        <taxon>Pseudomonadota</taxon>
        <taxon>Alphaproteobacteria</taxon>
        <taxon>Hyphomonadales</taxon>
        <taxon>Hyphomonadaceae</taxon>
        <taxon>Hirschia</taxon>
    </lineage>
</organism>